<dbReference type="Proteomes" id="UP000290289">
    <property type="component" value="Chromosome 11"/>
</dbReference>
<organism evidence="1 2">
    <name type="scientific">Malus domestica</name>
    <name type="common">Apple</name>
    <name type="synonym">Pyrus malus</name>
    <dbReference type="NCBI Taxonomy" id="3750"/>
    <lineage>
        <taxon>Eukaryota</taxon>
        <taxon>Viridiplantae</taxon>
        <taxon>Streptophyta</taxon>
        <taxon>Embryophyta</taxon>
        <taxon>Tracheophyta</taxon>
        <taxon>Spermatophyta</taxon>
        <taxon>Magnoliopsida</taxon>
        <taxon>eudicotyledons</taxon>
        <taxon>Gunneridae</taxon>
        <taxon>Pentapetalae</taxon>
        <taxon>rosids</taxon>
        <taxon>fabids</taxon>
        <taxon>Rosales</taxon>
        <taxon>Rosaceae</taxon>
        <taxon>Amygdaloideae</taxon>
        <taxon>Maleae</taxon>
        <taxon>Malus</taxon>
    </lineage>
</organism>
<proteinExistence type="predicted"/>
<protein>
    <submittedName>
        <fullName evidence="1">Uncharacterized protein</fullName>
    </submittedName>
</protein>
<gene>
    <name evidence="1" type="ORF">DVH24_027236</name>
</gene>
<keyword evidence="2" id="KW-1185">Reference proteome</keyword>
<accession>A0A498IQJ6</accession>
<name>A0A498IQJ6_MALDO</name>
<evidence type="ECO:0000313" key="1">
    <source>
        <dbReference type="EMBL" id="RXH84337.1"/>
    </source>
</evidence>
<reference evidence="1 2" key="1">
    <citation type="submission" date="2018-10" db="EMBL/GenBank/DDBJ databases">
        <title>A high-quality apple genome assembly.</title>
        <authorList>
            <person name="Hu J."/>
        </authorList>
    </citation>
    <scope>NUCLEOTIDE SEQUENCE [LARGE SCALE GENOMIC DNA]</scope>
    <source>
        <strain evidence="2">cv. HFTH1</strain>
        <tissue evidence="1">Young leaf</tissue>
    </source>
</reference>
<sequence length="59" mass="7339">MELDDYFRKKRFKYYPQENWMSKIDVQFYIEDMKKYGNIPMEFLRCSANIVKHALHQVT</sequence>
<comment type="caution">
    <text evidence="1">The sequence shown here is derived from an EMBL/GenBank/DDBJ whole genome shotgun (WGS) entry which is preliminary data.</text>
</comment>
<dbReference type="EMBL" id="RDQH01000337">
    <property type="protein sequence ID" value="RXH84337.1"/>
    <property type="molecule type" value="Genomic_DNA"/>
</dbReference>
<evidence type="ECO:0000313" key="2">
    <source>
        <dbReference type="Proteomes" id="UP000290289"/>
    </source>
</evidence>
<dbReference type="AlphaFoldDB" id="A0A498IQJ6"/>